<accession>A0A0F9EC72</accession>
<proteinExistence type="predicted"/>
<protein>
    <submittedName>
        <fullName evidence="2">Uncharacterized protein</fullName>
    </submittedName>
</protein>
<dbReference type="EMBL" id="LAZR01037659">
    <property type="protein sequence ID" value="KKL21623.1"/>
    <property type="molecule type" value="Genomic_DNA"/>
</dbReference>
<feature type="region of interest" description="Disordered" evidence="1">
    <location>
        <begin position="64"/>
        <end position="96"/>
    </location>
</feature>
<evidence type="ECO:0000313" key="2">
    <source>
        <dbReference type="EMBL" id="KKL21623.1"/>
    </source>
</evidence>
<name>A0A0F9EC72_9ZZZZ</name>
<gene>
    <name evidence="2" type="ORF">LCGC14_2443580</name>
</gene>
<sequence>MPDPNISAGPDVRAMILGAPSAAWEKIRKGLEVETREQAASMVEVDDKARLFVLDVFGRGQGEQPVKRRSVITDSRTSQPPLAEQMYGKGKAKVEF</sequence>
<comment type="caution">
    <text evidence="2">The sequence shown here is derived from an EMBL/GenBank/DDBJ whole genome shotgun (WGS) entry which is preliminary data.</text>
</comment>
<dbReference type="AlphaFoldDB" id="A0A0F9EC72"/>
<reference evidence="2" key="1">
    <citation type="journal article" date="2015" name="Nature">
        <title>Complex archaea that bridge the gap between prokaryotes and eukaryotes.</title>
        <authorList>
            <person name="Spang A."/>
            <person name="Saw J.H."/>
            <person name="Jorgensen S.L."/>
            <person name="Zaremba-Niedzwiedzka K."/>
            <person name="Martijn J."/>
            <person name="Lind A.E."/>
            <person name="van Eijk R."/>
            <person name="Schleper C."/>
            <person name="Guy L."/>
            <person name="Ettema T.J."/>
        </authorList>
    </citation>
    <scope>NUCLEOTIDE SEQUENCE</scope>
</reference>
<evidence type="ECO:0000256" key="1">
    <source>
        <dbReference type="SAM" id="MobiDB-lite"/>
    </source>
</evidence>
<organism evidence="2">
    <name type="scientific">marine sediment metagenome</name>
    <dbReference type="NCBI Taxonomy" id="412755"/>
    <lineage>
        <taxon>unclassified sequences</taxon>
        <taxon>metagenomes</taxon>
        <taxon>ecological metagenomes</taxon>
    </lineage>
</organism>